<organism evidence="2">
    <name type="scientific">marine metagenome</name>
    <dbReference type="NCBI Taxonomy" id="408172"/>
    <lineage>
        <taxon>unclassified sequences</taxon>
        <taxon>metagenomes</taxon>
        <taxon>ecological metagenomes</taxon>
    </lineage>
</organism>
<dbReference type="AlphaFoldDB" id="A0A382K1K8"/>
<gene>
    <name evidence="2" type="ORF">METZ01_LOCUS269415</name>
</gene>
<dbReference type="EMBL" id="UINC01076933">
    <property type="protein sequence ID" value="SVC16561.1"/>
    <property type="molecule type" value="Genomic_DNA"/>
</dbReference>
<proteinExistence type="predicted"/>
<evidence type="ECO:0000313" key="2">
    <source>
        <dbReference type="EMBL" id="SVC16561.1"/>
    </source>
</evidence>
<feature type="coiled-coil region" evidence="1">
    <location>
        <begin position="26"/>
        <end position="60"/>
    </location>
</feature>
<evidence type="ECO:0000256" key="1">
    <source>
        <dbReference type="SAM" id="Coils"/>
    </source>
</evidence>
<sequence>MKKIGAIVKGKYYSLTDEQKEVLILWRELKAQKKKLSKKRKKANIKLQAIKEKIETIEREQSKLRPSLKKLKKDFIPTVSIGYDKRWSTYICIIKVKGGSKSFYLGKEEDIKKKISVFYKEDLSKKDTDFLKKETLKIIRNVIGDFLLNAFNKKKQKGKKKISFNNIINRYIEKGDWDYWVKEKNNFLGYR</sequence>
<reference evidence="2" key="1">
    <citation type="submission" date="2018-05" db="EMBL/GenBank/DDBJ databases">
        <authorList>
            <person name="Lanie J.A."/>
            <person name="Ng W.-L."/>
            <person name="Kazmierczak K.M."/>
            <person name="Andrzejewski T.M."/>
            <person name="Davidsen T.M."/>
            <person name="Wayne K.J."/>
            <person name="Tettelin H."/>
            <person name="Glass J.I."/>
            <person name="Rusch D."/>
            <person name="Podicherti R."/>
            <person name="Tsui H.-C.T."/>
            <person name="Winkler M.E."/>
        </authorList>
    </citation>
    <scope>NUCLEOTIDE SEQUENCE</scope>
</reference>
<protein>
    <submittedName>
        <fullName evidence="2">Uncharacterized protein</fullName>
    </submittedName>
</protein>
<keyword evidence="1" id="KW-0175">Coiled coil</keyword>
<accession>A0A382K1K8</accession>
<name>A0A382K1K8_9ZZZZ</name>